<keyword evidence="2" id="KW-0540">Nuclease</keyword>
<keyword evidence="2" id="KW-0378">Hydrolase</keyword>
<reference evidence="2 3" key="1">
    <citation type="submission" date="2021-02" db="EMBL/GenBank/DDBJ databases">
        <title>Paenibacillus tianjinensis sp. nov.</title>
        <authorList>
            <person name="Liu H."/>
        </authorList>
    </citation>
    <scope>NUCLEOTIDE SEQUENCE [LARGE SCALE GENOMIC DNA]</scope>
    <source>
        <strain evidence="2 3">TB2019</strain>
    </source>
</reference>
<dbReference type="Pfam" id="PF01844">
    <property type="entry name" value="HNH"/>
    <property type="match status" value="1"/>
</dbReference>
<dbReference type="CDD" id="cd00085">
    <property type="entry name" value="HNHc"/>
    <property type="match status" value="1"/>
</dbReference>
<dbReference type="RefSeq" id="WP_206101190.1">
    <property type="nucleotide sequence ID" value="NZ_CP070969.1"/>
</dbReference>
<gene>
    <name evidence="2" type="ORF">JRJ22_20055</name>
</gene>
<keyword evidence="2" id="KW-0255">Endonuclease</keyword>
<dbReference type="Proteomes" id="UP000663452">
    <property type="component" value="Chromosome"/>
</dbReference>
<evidence type="ECO:0000313" key="2">
    <source>
        <dbReference type="EMBL" id="QSF43557.1"/>
    </source>
</evidence>
<evidence type="ECO:0000259" key="1">
    <source>
        <dbReference type="Pfam" id="PF01844"/>
    </source>
</evidence>
<evidence type="ECO:0000313" key="3">
    <source>
        <dbReference type="Proteomes" id="UP000663452"/>
    </source>
</evidence>
<sequence>MGKRKYNLELARQIFNECGYVLTSDKYINSNTPLSYVCSNGHEGRVAIGNFVLGRRCSKCKYIESSKKQRLSFQTVKENIESMKFVLLSEEYLNNHQKLHVICHCGNKTQMSYKNIMKGHSCTKCRSKIASNSRRLKYTEVQKTFVLNNCLLLSEASDYKSQDTKLKYRCACGNIAFSSLVKIRAGVKCKKCSRIRISNTLREKHKNNPFKINKKRTFNLHDREWRRNVLEKDEHKCIACGSETELQAHHMDSYHWCVKRRTDVNNGATLCRQCHADFHNEYTRIHNTEAQFKEWLRKQIGGELIA</sequence>
<keyword evidence="3" id="KW-1185">Reference proteome</keyword>
<name>A0ABX7L611_9BACL</name>
<accession>A0ABX7L611</accession>
<dbReference type="GO" id="GO:0004519">
    <property type="term" value="F:endonuclease activity"/>
    <property type="evidence" value="ECO:0007669"/>
    <property type="project" value="UniProtKB-KW"/>
</dbReference>
<dbReference type="InterPro" id="IPR003615">
    <property type="entry name" value="HNH_nuc"/>
</dbReference>
<proteinExistence type="predicted"/>
<protein>
    <submittedName>
        <fullName evidence="2">HNH endonuclease</fullName>
    </submittedName>
</protein>
<dbReference type="EMBL" id="CP070969">
    <property type="protein sequence ID" value="QSF43557.1"/>
    <property type="molecule type" value="Genomic_DNA"/>
</dbReference>
<organism evidence="2 3">
    <name type="scientific">Paenibacillus tianjinensis</name>
    <dbReference type="NCBI Taxonomy" id="2810347"/>
    <lineage>
        <taxon>Bacteria</taxon>
        <taxon>Bacillati</taxon>
        <taxon>Bacillota</taxon>
        <taxon>Bacilli</taxon>
        <taxon>Bacillales</taxon>
        <taxon>Paenibacillaceae</taxon>
        <taxon>Paenibacillus</taxon>
    </lineage>
</organism>
<dbReference type="InterPro" id="IPR002711">
    <property type="entry name" value="HNH"/>
</dbReference>
<feature type="domain" description="HNH" evidence="1">
    <location>
        <begin position="237"/>
        <end position="280"/>
    </location>
</feature>